<dbReference type="AlphaFoldDB" id="A0A6J5YB97"/>
<gene>
    <name evidence="1" type="ORF">ORAREDHAP_LOCUS49854</name>
</gene>
<protein>
    <submittedName>
        <fullName evidence="1">Uncharacterized protein</fullName>
    </submittedName>
</protein>
<reference evidence="2" key="1">
    <citation type="journal article" date="2020" name="Genome Biol.">
        <title>Gamete binning: chromosome-level and haplotype-resolved genome assembly enabled by high-throughput single-cell sequencing of gamete genomes.</title>
        <authorList>
            <person name="Campoy J.A."/>
            <person name="Sun H."/>
            <person name="Goel M."/>
            <person name="Jiao W.-B."/>
            <person name="Folz-Donahue K."/>
            <person name="Wang N."/>
            <person name="Rubio M."/>
            <person name="Liu C."/>
            <person name="Kukat C."/>
            <person name="Ruiz D."/>
            <person name="Huettel B."/>
            <person name="Schneeberger K."/>
        </authorList>
    </citation>
    <scope>NUCLEOTIDE SEQUENCE [LARGE SCALE GENOMIC DNA]</scope>
    <source>
        <strain evidence="2">cv. Rojo Pasion</strain>
    </source>
</reference>
<evidence type="ECO:0000313" key="1">
    <source>
        <dbReference type="EMBL" id="CAB4320838.1"/>
    </source>
</evidence>
<proteinExistence type="predicted"/>
<dbReference type="OrthoDB" id="186964at2759"/>
<name>A0A6J5YB97_PRUAR</name>
<organism evidence="1 2">
    <name type="scientific">Prunus armeniaca</name>
    <name type="common">Apricot</name>
    <name type="synonym">Armeniaca vulgaris</name>
    <dbReference type="NCBI Taxonomy" id="36596"/>
    <lineage>
        <taxon>Eukaryota</taxon>
        <taxon>Viridiplantae</taxon>
        <taxon>Streptophyta</taxon>
        <taxon>Embryophyta</taxon>
        <taxon>Tracheophyta</taxon>
        <taxon>Spermatophyta</taxon>
        <taxon>Magnoliopsida</taxon>
        <taxon>eudicotyledons</taxon>
        <taxon>Gunneridae</taxon>
        <taxon>Pentapetalae</taxon>
        <taxon>rosids</taxon>
        <taxon>fabids</taxon>
        <taxon>Rosales</taxon>
        <taxon>Rosaceae</taxon>
        <taxon>Amygdaloideae</taxon>
        <taxon>Amygdaleae</taxon>
        <taxon>Prunus</taxon>
    </lineage>
</organism>
<accession>A0A6J5YB97</accession>
<keyword evidence="2" id="KW-1185">Reference proteome</keyword>
<dbReference type="Proteomes" id="UP000507245">
    <property type="component" value="Unassembled WGS sequence"/>
</dbReference>
<evidence type="ECO:0000313" key="2">
    <source>
        <dbReference type="Proteomes" id="UP000507245"/>
    </source>
</evidence>
<sequence>MATPTIESVQCFGNKKTSMAMTYCKRGQGLINDCPIELVEPEGYDCDITLRDIMI</sequence>
<dbReference type="EMBL" id="CAEKKB010000008">
    <property type="protein sequence ID" value="CAB4320838.1"/>
    <property type="molecule type" value="Genomic_DNA"/>
</dbReference>